<comment type="caution">
    <text evidence="2">The sequence shown here is derived from an EMBL/GenBank/DDBJ whole genome shotgun (WGS) entry which is preliminary data.</text>
</comment>
<accession>A0A8J6LE73</accession>
<evidence type="ECO:0000256" key="1">
    <source>
        <dbReference type="SAM" id="MobiDB-lite"/>
    </source>
</evidence>
<organism evidence="2 3">
    <name type="scientific">Tenebrio molitor</name>
    <name type="common">Yellow mealworm beetle</name>
    <dbReference type="NCBI Taxonomy" id="7067"/>
    <lineage>
        <taxon>Eukaryota</taxon>
        <taxon>Metazoa</taxon>
        <taxon>Ecdysozoa</taxon>
        <taxon>Arthropoda</taxon>
        <taxon>Hexapoda</taxon>
        <taxon>Insecta</taxon>
        <taxon>Pterygota</taxon>
        <taxon>Neoptera</taxon>
        <taxon>Endopterygota</taxon>
        <taxon>Coleoptera</taxon>
        <taxon>Polyphaga</taxon>
        <taxon>Cucujiformia</taxon>
        <taxon>Tenebrionidae</taxon>
        <taxon>Tenebrio</taxon>
    </lineage>
</organism>
<dbReference type="Proteomes" id="UP000719412">
    <property type="component" value="Unassembled WGS sequence"/>
</dbReference>
<evidence type="ECO:0000313" key="3">
    <source>
        <dbReference type="Proteomes" id="UP000719412"/>
    </source>
</evidence>
<dbReference type="EMBL" id="JABDTM020018511">
    <property type="protein sequence ID" value="KAH0817970.1"/>
    <property type="molecule type" value="Genomic_DNA"/>
</dbReference>
<feature type="compositionally biased region" description="Basic and acidic residues" evidence="1">
    <location>
        <begin position="167"/>
        <end position="187"/>
    </location>
</feature>
<feature type="compositionally biased region" description="Basic and acidic residues" evidence="1">
    <location>
        <begin position="199"/>
        <end position="255"/>
    </location>
</feature>
<feature type="region of interest" description="Disordered" evidence="1">
    <location>
        <begin position="89"/>
        <end position="187"/>
    </location>
</feature>
<reference evidence="2" key="1">
    <citation type="journal article" date="2020" name="J Insects Food Feed">
        <title>The yellow mealworm (Tenebrio molitor) genome: a resource for the emerging insects as food and feed industry.</title>
        <authorList>
            <person name="Eriksson T."/>
            <person name="Andere A."/>
            <person name="Kelstrup H."/>
            <person name="Emery V."/>
            <person name="Picard C."/>
        </authorList>
    </citation>
    <scope>NUCLEOTIDE SEQUENCE</scope>
    <source>
        <strain evidence="2">Stoneville</strain>
        <tissue evidence="2">Whole head</tissue>
    </source>
</reference>
<evidence type="ECO:0000313" key="2">
    <source>
        <dbReference type="EMBL" id="KAH0817970.1"/>
    </source>
</evidence>
<sequence length="488" mass="57726">MKILMQGHDIRFKRIQYLKQLKQFKAEGRPIFFTDESYIHTSHLSKYSWNDGSSKGIRAPVSKGRRLIMVHAGSEADSALEKIEFTVNIGSSDEEDEEDDDVDEVTQSDSYSDLEAQRDQKIIQGEDSGQEREGMPKLPKARKESSKREREEGRMSEEGLNPFRKSSRTERSPSRGEEINQTKEIEEKIETVLREIKEDMAGIVEESRARRKELAAARERRRESKKEDMLKSSEVRKESSKREREEGRTSKEGKNPLRNSSRTRRSPNRSQEENQSKEMDKEMKTTMIREMREEIKTLRKELAAVREENGELRKELATVREEMRGREEKGQLEKADWMKRMEMIEEKMEQREKKERKNNVIITGIGAISGNVERGVEEWLEREIGVKVNVKEAFKINKDKMMLAKIENWEQKKNIMLSKSKLKEKKGERMYIDDDLTKEERETQKKLRELAREERDRGKRVKIGYRKIQINGDWFRWDKRQEKLKKIC</sequence>
<protein>
    <submittedName>
        <fullName evidence="2">Uncharacterized protein</fullName>
    </submittedName>
</protein>
<proteinExistence type="predicted"/>
<gene>
    <name evidence="2" type="ORF">GEV33_004821</name>
</gene>
<feature type="region of interest" description="Disordered" evidence="1">
    <location>
        <begin position="199"/>
        <end position="284"/>
    </location>
</feature>
<dbReference type="AlphaFoldDB" id="A0A8J6LE73"/>
<feature type="compositionally biased region" description="Basic and acidic residues" evidence="1">
    <location>
        <begin position="270"/>
        <end position="284"/>
    </location>
</feature>
<feature type="compositionally biased region" description="Basic and acidic residues" evidence="1">
    <location>
        <begin position="129"/>
        <end position="157"/>
    </location>
</feature>
<feature type="compositionally biased region" description="Acidic residues" evidence="1">
    <location>
        <begin position="92"/>
        <end position="106"/>
    </location>
</feature>
<keyword evidence="3" id="KW-1185">Reference proteome</keyword>
<reference evidence="2" key="2">
    <citation type="submission" date="2021-08" db="EMBL/GenBank/DDBJ databases">
        <authorList>
            <person name="Eriksson T."/>
        </authorList>
    </citation>
    <scope>NUCLEOTIDE SEQUENCE</scope>
    <source>
        <strain evidence="2">Stoneville</strain>
        <tissue evidence="2">Whole head</tissue>
    </source>
</reference>
<name>A0A8J6LE73_TENMO</name>